<dbReference type="InterPro" id="IPR036105">
    <property type="entry name" value="DiNase_FeMo-co_biosyn_sf"/>
</dbReference>
<reference evidence="5" key="1">
    <citation type="submission" date="2019-08" db="EMBL/GenBank/DDBJ databases">
        <title>Carotenoids and Carotenoid Binding Proteins in the Halophilic Cyanobacterium Euhalothece sp. ZM00.</title>
        <authorList>
            <person name="Cho S.M."/>
            <person name="Song J.Y."/>
            <person name="Park Y.-I."/>
        </authorList>
    </citation>
    <scope>NUCLEOTIDE SEQUENCE [LARGE SCALE GENOMIC DNA]</scope>
    <source>
        <strain evidence="5">Z-M001</strain>
    </source>
</reference>
<dbReference type="InterPro" id="IPR003731">
    <property type="entry name" value="Di-Nase_FeMo-co_biosynth"/>
</dbReference>
<dbReference type="AlphaFoldDB" id="A0A5B8NHZ8"/>
<keyword evidence="6" id="KW-1185">Reference proteome</keyword>
<proteinExistence type="inferred from homology"/>
<protein>
    <submittedName>
        <fullName evidence="5">Dinitrogenase iron-molybdenum cofactor biosynthesis protein</fullName>
    </submittedName>
</protein>
<dbReference type="Gene3D" id="3.30.420.130">
    <property type="entry name" value="Dinitrogenase iron-molybdenum cofactor biosynthesis domain"/>
    <property type="match status" value="1"/>
</dbReference>
<dbReference type="SUPFAM" id="SSF53146">
    <property type="entry name" value="Nitrogenase accessory factor-like"/>
    <property type="match status" value="1"/>
</dbReference>
<dbReference type="Pfam" id="PF16844">
    <property type="entry name" value="DIMCO_N"/>
    <property type="match status" value="1"/>
</dbReference>
<evidence type="ECO:0000313" key="5">
    <source>
        <dbReference type="EMBL" id="QDZ38822.1"/>
    </source>
</evidence>
<dbReference type="CDD" id="cd00853">
    <property type="entry name" value="NifX"/>
    <property type="match status" value="1"/>
</dbReference>
<dbReference type="PANTHER" id="PTHR33937">
    <property type="entry name" value="IRON-MOLYBDENUM PROTEIN-RELATED-RELATED"/>
    <property type="match status" value="1"/>
</dbReference>
<accession>A0A5B8NHZ8</accession>
<dbReference type="Pfam" id="PF02579">
    <property type="entry name" value="Nitro_FeMo-Co"/>
    <property type="match status" value="1"/>
</dbReference>
<gene>
    <name evidence="5" type="ORF">FRE64_02045</name>
</gene>
<dbReference type="RefSeq" id="WP_146294433.1">
    <property type="nucleotide sequence ID" value="NZ_CP042326.1"/>
</dbReference>
<dbReference type="InterPro" id="IPR034169">
    <property type="entry name" value="NifX-like"/>
</dbReference>
<evidence type="ECO:0000313" key="6">
    <source>
        <dbReference type="Proteomes" id="UP000318453"/>
    </source>
</evidence>
<keyword evidence="2" id="KW-0535">Nitrogen fixation</keyword>
<dbReference type="EMBL" id="CP042326">
    <property type="protein sequence ID" value="QDZ38822.1"/>
    <property type="molecule type" value="Genomic_DNA"/>
</dbReference>
<organism evidence="5 6">
    <name type="scientific">Euhalothece natronophila Z-M001</name>
    <dbReference type="NCBI Taxonomy" id="522448"/>
    <lineage>
        <taxon>Bacteria</taxon>
        <taxon>Bacillati</taxon>
        <taxon>Cyanobacteriota</taxon>
        <taxon>Cyanophyceae</taxon>
        <taxon>Oscillatoriophycideae</taxon>
        <taxon>Chroococcales</taxon>
        <taxon>Halothecacae</taxon>
        <taxon>Halothece cluster</taxon>
        <taxon>Euhalothece</taxon>
    </lineage>
</organism>
<dbReference type="InterPro" id="IPR038127">
    <property type="entry name" value="NafY_N_sf"/>
</dbReference>
<dbReference type="InterPro" id="IPR051840">
    <property type="entry name" value="NifX/NifY_domain"/>
</dbReference>
<dbReference type="PANTHER" id="PTHR33937:SF1">
    <property type="entry name" value="IRON-MOLIBDENUM COFACTOR PROCESSING PROTEIN"/>
    <property type="match status" value="1"/>
</dbReference>
<sequence>MTQFSKEVALRLTLAIKVLSQFSPKTLIEGLQLHFQTELSVDVLNQLTLADLQAIVEGEEQSGVEEAVPILRGETVNYQDWFPIEKPIENSQSIQVAVSSNNPEKLDGHFGSCDYYLIYQLTPETMRLVDVRLAIESELAKEKTAFRVNLIKDCDIVYLVSIGGPAAAKVIHANIYPLKKEEGGEAREFLAQLQSAIAQSPPPWLAKILGVSADERLKNYGKTVTAEE</sequence>
<feature type="domain" description="Dinitrogenase iron-molybdenum cofactor biosynthesis" evidence="3">
    <location>
        <begin position="104"/>
        <end position="194"/>
    </location>
</feature>
<dbReference type="Gene3D" id="1.10.150.590">
    <property type="entry name" value="Dinitrogenase iron-molybdenum cofactor, N-terminal"/>
    <property type="match status" value="1"/>
</dbReference>
<feature type="domain" description="Dinitrogenase iron-molybdenum cofactor N-terminal" evidence="4">
    <location>
        <begin position="5"/>
        <end position="77"/>
    </location>
</feature>
<evidence type="ECO:0000256" key="1">
    <source>
        <dbReference type="ARBA" id="ARBA00010285"/>
    </source>
</evidence>
<dbReference type="KEGG" id="enn:FRE64_02045"/>
<name>A0A5B8NHZ8_9CHRO</name>
<dbReference type="OrthoDB" id="9797941at2"/>
<comment type="similarity">
    <text evidence="1">Belongs to the NifX/NifY family.</text>
</comment>
<evidence type="ECO:0000259" key="3">
    <source>
        <dbReference type="Pfam" id="PF02579"/>
    </source>
</evidence>
<evidence type="ECO:0000259" key="4">
    <source>
        <dbReference type="Pfam" id="PF16844"/>
    </source>
</evidence>
<dbReference type="InterPro" id="IPR031763">
    <property type="entry name" value="NafY_N"/>
</dbReference>
<dbReference type="Proteomes" id="UP000318453">
    <property type="component" value="Chromosome"/>
</dbReference>
<evidence type="ECO:0000256" key="2">
    <source>
        <dbReference type="ARBA" id="ARBA00023231"/>
    </source>
</evidence>